<dbReference type="InterPro" id="IPR036869">
    <property type="entry name" value="J_dom_sf"/>
</dbReference>
<keyword evidence="1" id="KW-0143">Chaperone</keyword>
<proteinExistence type="predicted"/>
<dbReference type="InterPro" id="IPR021059">
    <property type="entry name" value="DnaJ-related_N"/>
</dbReference>
<keyword evidence="4" id="KW-1185">Reference proteome</keyword>
<dbReference type="AlphaFoldDB" id="K6ZK78"/>
<evidence type="ECO:0000259" key="2">
    <source>
        <dbReference type="Pfam" id="PF12339"/>
    </source>
</evidence>
<dbReference type="InterPro" id="IPR001623">
    <property type="entry name" value="DnaJ_domain"/>
</dbReference>
<name>K6ZK78_9ALTE</name>
<evidence type="ECO:0000256" key="1">
    <source>
        <dbReference type="ARBA" id="ARBA00023186"/>
    </source>
</evidence>
<comment type="caution">
    <text evidence="3">The sequence shown here is derived from an EMBL/GenBank/DDBJ whole genome shotgun (WGS) entry which is preliminary data.</text>
</comment>
<dbReference type="Gene3D" id="1.10.287.110">
    <property type="entry name" value="DnaJ domain"/>
    <property type="match status" value="1"/>
</dbReference>
<gene>
    <name evidence="3" type="ORF">GPAL_3917</name>
</gene>
<dbReference type="OrthoDB" id="581986at2"/>
<dbReference type="RefSeq" id="WP_006015352.1">
    <property type="nucleotide sequence ID" value="NZ_AUAV01000023.1"/>
</dbReference>
<dbReference type="CDD" id="cd06257">
    <property type="entry name" value="DnaJ"/>
    <property type="match status" value="1"/>
</dbReference>
<feature type="domain" description="DnaJ-related protein N-terminal" evidence="2">
    <location>
        <begin position="12"/>
        <end position="135"/>
    </location>
</feature>
<dbReference type="EMBL" id="BAEQ01000066">
    <property type="protein sequence ID" value="GAC30757.1"/>
    <property type="molecule type" value="Genomic_DNA"/>
</dbReference>
<dbReference type="Pfam" id="PF12339">
    <property type="entry name" value="DNAJ_related"/>
    <property type="match status" value="1"/>
</dbReference>
<sequence length="208" mass="23936">MSDKHDELQFLLQEILNTFQSQFTAGISEFELITLLKQPPYSLFDEDALRDPLTLFQTHFVLFHSLYHLRNEWREQKVGELDIRATQIKLAPILSFDAGLQASDPLADYYLDWTNLSATDQAGVNDLLNSFWQKMAGVDGNHYFSQEAVNEAILTLQITSIECLSLAQLKQQYRKLQHAKHPDKGGSVEDSQQVLQAYTTLYKYMSNR</sequence>
<organism evidence="3 4">
    <name type="scientific">Brumicola pallidula DSM 14239 = ACAM 615</name>
    <dbReference type="NCBI Taxonomy" id="1121922"/>
    <lineage>
        <taxon>Bacteria</taxon>
        <taxon>Pseudomonadati</taxon>
        <taxon>Pseudomonadota</taxon>
        <taxon>Gammaproteobacteria</taxon>
        <taxon>Alteromonadales</taxon>
        <taxon>Alteromonadaceae</taxon>
        <taxon>Brumicola</taxon>
    </lineage>
</organism>
<dbReference type="SUPFAM" id="SSF46565">
    <property type="entry name" value="Chaperone J-domain"/>
    <property type="match status" value="1"/>
</dbReference>
<dbReference type="Proteomes" id="UP000006251">
    <property type="component" value="Unassembled WGS sequence"/>
</dbReference>
<dbReference type="STRING" id="1121922.GCA_000428905_03534"/>
<evidence type="ECO:0000313" key="4">
    <source>
        <dbReference type="Proteomes" id="UP000006251"/>
    </source>
</evidence>
<accession>K6ZK78</accession>
<reference evidence="4" key="1">
    <citation type="journal article" date="2014" name="Environ. Microbiol.">
        <title>Comparative genomics of the marine bacterial genus Glaciecola reveals the high degree of genomic diversity and genomic characteristic for cold adaptation.</title>
        <authorList>
            <person name="Qin Q.L."/>
            <person name="Xie B.B."/>
            <person name="Yu Y."/>
            <person name="Shu Y.L."/>
            <person name="Rong J.C."/>
            <person name="Zhang Y.J."/>
            <person name="Zhao D.L."/>
            <person name="Chen X.L."/>
            <person name="Zhang X.Y."/>
            <person name="Chen B."/>
            <person name="Zhou B.C."/>
            <person name="Zhang Y.Z."/>
        </authorList>
    </citation>
    <scope>NUCLEOTIDE SEQUENCE [LARGE SCALE GENOMIC DNA]</scope>
    <source>
        <strain evidence="4">ACAM 615</strain>
    </source>
</reference>
<evidence type="ECO:0000313" key="3">
    <source>
        <dbReference type="EMBL" id="GAC30757.1"/>
    </source>
</evidence>
<protein>
    <submittedName>
        <fullName evidence="3">DnaJ-related protein</fullName>
    </submittedName>
</protein>